<gene>
    <name evidence="18" type="ORF">CA7LBN_003448</name>
</gene>
<dbReference type="PANTHER" id="PTHR18895">
    <property type="entry name" value="HEMK METHYLTRANSFERASE"/>
    <property type="match status" value="1"/>
</dbReference>
<keyword evidence="9" id="KW-0689">Ribosomal protein</keyword>
<dbReference type="InterPro" id="IPR002052">
    <property type="entry name" value="DNA_methylase_N6_adenine_CS"/>
</dbReference>
<dbReference type="Pfam" id="PF01479">
    <property type="entry name" value="S4"/>
    <property type="match status" value="1"/>
</dbReference>
<dbReference type="GO" id="GO:0032259">
    <property type="term" value="P:methylation"/>
    <property type="evidence" value="ECO:0007669"/>
    <property type="project" value="UniProtKB-KW"/>
</dbReference>
<evidence type="ECO:0000259" key="17">
    <source>
        <dbReference type="SMART" id="SM00363"/>
    </source>
</evidence>
<dbReference type="InterPro" id="IPR004556">
    <property type="entry name" value="HemK-like"/>
</dbReference>
<dbReference type="GO" id="GO:1990904">
    <property type="term" value="C:ribonucleoprotein complex"/>
    <property type="evidence" value="ECO:0007669"/>
    <property type="project" value="UniProtKB-KW"/>
</dbReference>
<evidence type="ECO:0000256" key="11">
    <source>
        <dbReference type="ARBA" id="ARBA00023274"/>
    </source>
</evidence>
<keyword evidence="10" id="KW-0496">Mitochondrion</keyword>
<keyword evidence="8 15" id="KW-0694">RNA-binding</keyword>
<dbReference type="PROSITE" id="PS50889">
    <property type="entry name" value="S4"/>
    <property type="match status" value="1"/>
</dbReference>
<comment type="subcellular location">
    <subcellularLocation>
        <location evidence="1">Mitochondrion</location>
    </subcellularLocation>
</comment>
<dbReference type="InterPro" id="IPR036986">
    <property type="entry name" value="S4_RNA-bd_sf"/>
</dbReference>
<evidence type="ECO:0000256" key="4">
    <source>
        <dbReference type="ARBA" id="ARBA00022603"/>
    </source>
</evidence>
<evidence type="ECO:0000256" key="2">
    <source>
        <dbReference type="ARBA" id="ARBA00007465"/>
    </source>
</evidence>
<dbReference type="FunFam" id="3.10.290.10:FF:000025">
    <property type="entry name" value="30S ribosomal subunit S4"/>
    <property type="match status" value="1"/>
</dbReference>
<comment type="function">
    <text evidence="12">Component of the mitochondrial ribosome (mitoribosome), a dedicated translation machinery responsible for the synthesis of mitochondrial genome-encoded proteins, including at least some of the essential transmembrane subunits of the mitochondrial respiratory chain. The mitoribosomes are attached to the mitochondrial inner membrane and translation products are cotranslationally integrated into the membrane.</text>
</comment>
<dbReference type="GO" id="GO:0005840">
    <property type="term" value="C:ribosome"/>
    <property type="evidence" value="ECO:0007669"/>
    <property type="project" value="UniProtKB-KW"/>
</dbReference>
<evidence type="ECO:0000256" key="9">
    <source>
        <dbReference type="ARBA" id="ARBA00022980"/>
    </source>
</evidence>
<feature type="domain" description="RNA-binding S4" evidence="17">
    <location>
        <begin position="103"/>
        <end position="173"/>
    </location>
</feature>
<dbReference type="InterPro" id="IPR007848">
    <property type="entry name" value="Small_mtfrase_dom"/>
</dbReference>
<dbReference type="Gene3D" id="1.10.8.10">
    <property type="entry name" value="DNA helicase RuvA subunit, C-terminal domain"/>
    <property type="match status" value="1"/>
</dbReference>
<dbReference type="PANTHER" id="PTHR18895:SF74">
    <property type="entry name" value="MTRF1L RELEASE FACTOR GLUTAMINE METHYLTRANSFERASE"/>
    <property type="match status" value="1"/>
</dbReference>
<dbReference type="GO" id="GO:0005739">
    <property type="term" value="C:mitochondrion"/>
    <property type="evidence" value="ECO:0007669"/>
    <property type="project" value="UniProtKB-SubCell"/>
</dbReference>
<dbReference type="PROSITE" id="PS00092">
    <property type="entry name" value="N6_MTASE"/>
    <property type="match status" value="1"/>
</dbReference>
<dbReference type="SUPFAM" id="SSF53335">
    <property type="entry name" value="S-adenosyl-L-methionine-dependent methyltransferases"/>
    <property type="match status" value="1"/>
</dbReference>
<keyword evidence="5" id="KW-0808">Transferase</keyword>
<organism evidence="18">
    <name type="scientific">Candidozyma auris</name>
    <name type="common">Yeast</name>
    <name type="synonym">Candida auris</name>
    <dbReference type="NCBI Taxonomy" id="498019"/>
    <lineage>
        <taxon>Eukaryota</taxon>
        <taxon>Fungi</taxon>
        <taxon>Dikarya</taxon>
        <taxon>Ascomycota</taxon>
        <taxon>Saccharomycotina</taxon>
        <taxon>Pichiomycetes</taxon>
        <taxon>Metschnikowiaceae</taxon>
        <taxon>Candidozyma</taxon>
    </lineage>
</organism>
<evidence type="ECO:0000256" key="12">
    <source>
        <dbReference type="ARBA" id="ARBA00037226"/>
    </source>
</evidence>
<keyword evidence="4" id="KW-0489">Methyltransferase</keyword>
<evidence type="ECO:0000256" key="8">
    <source>
        <dbReference type="ARBA" id="ARBA00022884"/>
    </source>
</evidence>
<dbReference type="Proteomes" id="UP000825438">
    <property type="component" value="Chromosome IV"/>
</dbReference>
<dbReference type="PROSITE" id="PS00632">
    <property type="entry name" value="RIBOSOMAL_S4"/>
    <property type="match status" value="1"/>
</dbReference>
<protein>
    <recommendedName>
        <fullName evidence="14">Small ribosomal subunit protein uS4m</fullName>
        <ecNumber evidence="3">2.1.1.297</ecNumber>
    </recommendedName>
</protein>
<dbReference type="Gene3D" id="3.10.290.10">
    <property type="entry name" value="RNA-binding S4 domain"/>
    <property type="match status" value="1"/>
</dbReference>
<evidence type="ECO:0000256" key="5">
    <source>
        <dbReference type="ARBA" id="ARBA00022679"/>
    </source>
</evidence>
<keyword evidence="7 15" id="KW-0699">rRNA-binding</keyword>
<evidence type="ECO:0000256" key="7">
    <source>
        <dbReference type="ARBA" id="ARBA00022730"/>
    </source>
</evidence>
<reference evidence="18" key="1">
    <citation type="submission" date="2021-06" db="EMBL/GenBank/DDBJ databases">
        <title>Candida auris outbreak in lebanese hospital.</title>
        <authorList>
            <person name="Finianos M."/>
        </authorList>
    </citation>
    <scope>NUCLEOTIDE SEQUENCE</scope>
    <source>
        <strain evidence="18">CA7LBN</strain>
    </source>
</reference>
<dbReference type="CDD" id="cd00165">
    <property type="entry name" value="S4"/>
    <property type="match status" value="1"/>
</dbReference>
<keyword evidence="11" id="KW-0687">Ribonucleoprotein</keyword>
<dbReference type="SUPFAM" id="SSF55174">
    <property type="entry name" value="Alpha-L RNA-binding motif"/>
    <property type="match status" value="1"/>
</dbReference>
<sequence>MPRRAYNLLSATRGRVRASMNKANLFNLFKKTIPRYNSKTLYQQKWSAKQDSRAYHGEHLGEKRWKAIFKPNLNSVAQLDASLQGKEVSPTPMAIQTYATLEKRLEVALFRAMFASSVRQAREFIKNGHVKVNGVVVKHSSFPLKSGDVFCVNPEKALLAMGRVKPSVEQAIKVDKRQIGAWNNYVKTAKQHPREVWEMKQNKPASLNTLNEEATSKKVTAEQYNESLEKQMLQEQRNTSRESILAKILTAAANKPVKELSPETFRSILPNRDDSVKAFNAYKILKEADVSVLNEPSLESCKRYISTKSTEFDSKDAAKTASHVKKILSEINSSHLEYLRVQCESSKLPEGSVSMPYSPDFAKKLKTHPKLDKEAILEDESNANINLPWQKGLFGRQDPSKPYFSPWTPRQFLGAFAVLPHHLEISFETCHAVYLADPVARPGHSEVISPFGLATHERAFLYYARKGILEQAQNELRWIKQELPAHRWKNAVARRSRLEPLQYILGTQPFGSLDIQCRPGVLIPRWETEEWTLKLVERMKSWGALKILDVCTGSGCIALLLKKELSNAHVEAVDLSQEAIELAKKNRDTFDIDVGIHKGDLLQEGFYAQVFGDSSFDVVVSNPPYIPSEDFTLPVANNGIERSVRLYEPKMALVGHLEFYKALVRNVVIPSRCNAFVFELGYQDQADYTKSLLPPQWETATLKDSAGNLRCINGWKQPLSLEQM</sequence>
<dbReference type="InterPro" id="IPR002942">
    <property type="entry name" value="S4_RNA-bd"/>
</dbReference>
<dbReference type="InterPro" id="IPR050320">
    <property type="entry name" value="N5-glutamine_MTase"/>
</dbReference>
<dbReference type="GO" id="GO:0019843">
    <property type="term" value="F:rRNA binding"/>
    <property type="evidence" value="ECO:0007669"/>
    <property type="project" value="UniProtKB-KW"/>
</dbReference>
<evidence type="ECO:0000256" key="3">
    <source>
        <dbReference type="ARBA" id="ARBA00012771"/>
    </source>
</evidence>
<keyword evidence="16" id="KW-0175">Coiled coil</keyword>
<keyword evidence="6" id="KW-0949">S-adenosyl-L-methionine</keyword>
<comment type="catalytic activity">
    <reaction evidence="13">
        <text>L-glutaminyl-[peptide chain release factor] + S-adenosyl-L-methionine = N(5)-methyl-L-glutaminyl-[peptide chain release factor] + S-adenosyl-L-homocysteine + H(+)</text>
        <dbReference type="Rhea" id="RHEA:42896"/>
        <dbReference type="Rhea" id="RHEA-COMP:10271"/>
        <dbReference type="Rhea" id="RHEA-COMP:10272"/>
        <dbReference type="ChEBI" id="CHEBI:15378"/>
        <dbReference type="ChEBI" id="CHEBI:30011"/>
        <dbReference type="ChEBI" id="CHEBI:57856"/>
        <dbReference type="ChEBI" id="CHEBI:59789"/>
        <dbReference type="ChEBI" id="CHEBI:61891"/>
        <dbReference type="EC" id="2.1.1.297"/>
    </reaction>
</comment>
<proteinExistence type="inferred from homology"/>
<comment type="similarity">
    <text evidence="2">Belongs to the universal ribosomal protein uS4 family.</text>
</comment>
<dbReference type="GO" id="GO:0102559">
    <property type="term" value="F:peptide chain release factor N(5)-glutamine methyltransferase activity"/>
    <property type="evidence" value="ECO:0007669"/>
    <property type="project" value="UniProtKB-EC"/>
</dbReference>
<dbReference type="Gene3D" id="3.40.50.150">
    <property type="entry name" value="Vaccinia Virus protein VP39"/>
    <property type="match status" value="1"/>
</dbReference>
<name>A0A8F2W3M6_CANAR</name>
<evidence type="ECO:0000256" key="13">
    <source>
        <dbReference type="ARBA" id="ARBA00048391"/>
    </source>
</evidence>
<evidence type="ECO:0000256" key="15">
    <source>
        <dbReference type="PROSITE-ProRule" id="PRU00182"/>
    </source>
</evidence>
<evidence type="ECO:0000256" key="16">
    <source>
        <dbReference type="SAM" id="Coils"/>
    </source>
</evidence>
<dbReference type="InterPro" id="IPR018079">
    <property type="entry name" value="Ribosomal_uS4_CS"/>
</dbReference>
<dbReference type="EC" id="2.1.1.297" evidence="3"/>
<evidence type="ECO:0000256" key="6">
    <source>
        <dbReference type="ARBA" id="ARBA00022691"/>
    </source>
</evidence>
<dbReference type="SMART" id="SM00363">
    <property type="entry name" value="S4"/>
    <property type="match status" value="1"/>
</dbReference>
<evidence type="ECO:0000256" key="14">
    <source>
        <dbReference type="ARBA" id="ARBA00071419"/>
    </source>
</evidence>
<dbReference type="AlphaFoldDB" id="A0A8F2W3M6"/>
<evidence type="ECO:0000256" key="1">
    <source>
        <dbReference type="ARBA" id="ARBA00004173"/>
    </source>
</evidence>
<dbReference type="NCBIfam" id="TIGR00536">
    <property type="entry name" value="hemK_fam"/>
    <property type="match status" value="1"/>
</dbReference>
<feature type="coiled-coil region" evidence="16">
    <location>
        <begin position="211"/>
        <end position="238"/>
    </location>
</feature>
<dbReference type="CDD" id="cd02440">
    <property type="entry name" value="AdoMet_MTases"/>
    <property type="match status" value="1"/>
</dbReference>
<dbReference type="EMBL" id="CP076752">
    <property type="protein sequence ID" value="QWW24591.1"/>
    <property type="molecule type" value="Genomic_DNA"/>
</dbReference>
<evidence type="ECO:0000256" key="10">
    <source>
        <dbReference type="ARBA" id="ARBA00023128"/>
    </source>
</evidence>
<accession>A0A8F2W3M6</accession>
<dbReference type="Pfam" id="PF05175">
    <property type="entry name" value="MTS"/>
    <property type="match status" value="1"/>
</dbReference>
<dbReference type="InterPro" id="IPR029063">
    <property type="entry name" value="SAM-dependent_MTases_sf"/>
</dbReference>
<evidence type="ECO:0000313" key="18">
    <source>
        <dbReference type="EMBL" id="QWW24591.1"/>
    </source>
</evidence>